<sequence>MSCCLPHSTGAGEAVNGIKDYKNLDVLTQEDASFLIFCPPLADGFLFLKLYMKTGDARAIWLDYLRSFVTLLVVAHHAALAYPTFAYFDPTHYIYSTAPIVDDNRWSGLDTFISFNDLFFMPLMFLISGLFVYRGLAKKGIRAYLIDRFIRLGIPFLIAEVILIPIAYAPTFYQVTQSTDFTTFIKDYSLVQQWPVGPPWFIWLLVAFDGVAVLIFKWRKSFYIGVGYWLARLSKRPVYLSAVIYGVVAISLIPLSLWVGQYTWVGNWGPFDFQLNRLLFYLVFFLLGSCLGATDWQNYLFSQNRLFGKDRLVWLVVCLGCFLLFVIISRAGATWVKQGYMTSTEGYFLYDVVFVASCLASMGACISFFKQSITRPLTGWNSLSANAYGIYVVHYGFVTWLQFALLSVNVPAIVKFVIVFLGALSLSWLSSRLLRRSTVVSRVL</sequence>
<feature type="transmembrane region" description="Helical" evidence="1">
    <location>
        <begin position="388"/>
        <end position="406"/>
    </location>
</feature>
<dbReference type="InterPro" id="IPR050623">
    <property type="entry name" value="Glucan_succinyl_AcylTrfase"/>
</dbReference>
<dbReference type="Proteomes" id="UP000198598">
    <property type="component" value="Unassembled WGS sequence"/>
</dbReference>
<dbReference type="Pfam" id="PF01757">
    <property type="entry name" value="Acyl_transf_3"/>
    <property type="match status" value="1"/>
</dbReference>
<keyword evidence="1" id="KW-0472">Membrane</keyword>
<feature type="transmembrane region" description="Helical" evidence="1">
    <location>
        <begin position="149"/>
        <end position="168"/>
    </location>
</feature>
<dbReference type="EMBL" id="FOLQ01000004">
    <property type="protein sequence ID" value="SFD24428.1"/>
    <property type="molecule type" value="Genomic_DNA"/>
</dbReference>
<keyword evidence="3" id="KW-0012">Acyltransferase</keyword>
<evidence type="ECO:0000256" key="1">
    <source>
        <dbReference type="SAM" id="Phobius"/>
    </source>
</evidence>
<dbReference type="AlphaFoldDB" id="A0A1I1QX21"/>
<feature type="transmembrane region" description="Helical" evidence="1">
    <location>
        <begin position="238"/>
        <end position="258"/>
    </location>
</feature>
<reference evidence="3 4" key="1">
    <citation type="submission" date="2016-10" db="EMBL/GenBank/DDBJ databases">
        <authorList>
            <person name="de Groot N.N."/>
        </authorList>
    </citation>
    <scope>NUCLEOTIDE SEQUENCE [LARGE SCALE GENOMIC DNA]</scope>
    <source>
        <strain evidence="3 4">DSM 26130</strain>
    </source>
</reference>
<dbReference type="PANTHER" id="PTHR36927:SF4">
    <property type="entry name" value="BLR5718 PROTEIN"/>
    <property type="match status" value="1"/>
</dbReference>
<gene>
    <name evidence="3" type="ORF">SAMN05216167_10471</name>
</gene>
<feature type="transmembrane region" description="Helical" evidence="1">
    <location>
        <begin position="32"/>
        <end position="52"/>
    </location>
</feature>
<evidence type="ECO:0000313" key="4">
    <source>
        <dbReference type="Proteomes" id="UP000198598"/>
    </source>
</evidence>
<evidence type="ECO:0000313" key="3">
    <source>
        <dbReference type="EMBL" id="SFD24428.1"/>
    </source>
</evidence>
<organism evidence="3 4">
    <name type="scientific">Spirosoma endophyticum</name>
    <dbReference type="NCBI Taxonomy" id="662367"/>
    <lineage>
        <taxon>Bacteria</taxon>
        <taxon>Pseudomonadati</taxon>
        <taxon>Bacteroidota</taxon>
        <taxon>Cytophagia</taxon>
        <taxon>Cytophagales</taxon>
        <taxon>Cytophagaceae</taxon>
        <taxon>Spirosoma</taxon>
    </lineage>
</organism>
<dbReference type="STRING" id="662367.SAMN05216167_10471"/>
<dbReference type="InterPro" id="IPR002656">
    <property type="entry name" value="Acyl_transf_3_dom"/>
</dbReference>
<feature type="transmembrane region" description="Helical" evidence="1">
    <location>
        <begin position="200"/>
        <end position="218"/>
    </location>
</feature>
<proteinExistence type="predicted"/>
<keyword evidence="3" id="KW-0808">Transferase</keyword>
<keyword evidence="4" id="KW-1185">Reference proteome</keyword>
<feature type="domain" description="Acyltransferase 3" evidence="2">
    <location>
        <begin position="60"/>
        <end position="431"/>
    </location>
</feature>
<dbReference type="OrthoDB" id="5446016at2"/>
<dbReference type="PANTHER" id="PTHR36927">
    <property type="entry name" value="BLR4337 PROTEIN"/>
    <property type="match status" value="1"/>
</dbReference>
<feature type="transmembrane region" description="Helical" evidence="1">
    <location>
        <begin position="64"/>
        <end position="85"/>
    </location>
</feature>
<accession>A0A1I1QX21</accession>
<dbReference type="GO" id="GO:0016747">
    <property type="term" value="F:acyltransferase activity, transferring groups other than amino-acyl groups"/>
    <property type="evidence" value="ECO:0007669"/>
    <property type="project" value="InterPro"/>
</dbReference>
<feature type="transmembrane region" description="Helical" evidence="1">
    <location>
        <begin position="278"/>
        <end position="300"/>
    </location>
</feature>
<feature type="transmembrane region" description="Helical" evidence="1">
    <location>
        <begin position="347"/>
        <end position="368"/>
    </location>
</feature>
<keyword evidence="1" id="KW-0812">Transmembrane</keyword>
<name>A0A1I1QX21_9BACT</name>
<protein>
    <submittedName>
        <fullName evidence="3">Surface polysaccharide O-acyltransferase, integral membrane enzyme</fullName>
    </submittedName>
</protein>
<keyword evidence="1" id="KW-1133">Transmembrane helix</keyword>
<feature type="transmembrane region" description="Helical" evidence="1">
    <location>
        <begin position="412"/>
        <end position="429"/>
    </location>
</feature>
<feature type="transmembrane region" description="Helical" evidence="1">
    <location>
        <begin position="118"/>
        <end position="137"/>
    </location>
</feature>
<feature type="transmembrane region" description="Helical" evidence="1">
    <location>
        <begin position="312"/>
        <end position="335"/>
    </location>
</feature>
<evidence type="ECO:0000259" key="2">
    <source>
        <dbReference type="Pfam" id="PF01757"/>
    </source>
</evidence>